<dbReference type="InterPro" id="IPR051446">
    <property type="entry name" value="HTH_trans_reg/aminotransferase"/>
</dbReference>
<comment type="caution">
    <text evidence="8">The sequence shown here is derived from an EMBL/GenBank/DDBJ whole genome shotgun (WGS) entry which is preliminary data.</text>
</comment>
<evidence type="ECO:0000256" key="6">
    <source>
        <dbReference type="SAM" id="MobiDB-lite"/>
    </source>
</evidence>
<sequence length="517" mass="56068">MQFFTPVRNRRGAEPLVDQVVAAVEKAIRGQVLRPGMSLPSIREFARAHGLSPYTVSAAYGRLVAGNWLLSRPGSGYWVAPSATAPLAEASGAKRADARAGPIGRRSSVTDEAGGASATGRGAASWTPPRLGAAWLLSDVFADHSIPIKSGCGWLPPEWLDEAGLRQSLRQVSRTPVNQLAGYGHPYGYFPLREYVAQAMARHGMAVSADQVLLTQGAGQGLDIAIRCLLRPGDVIAVESPCYANILPTLRLAGMQMRAIPRDASGLSIEALEQAARDRAIKALFVNTVLQNPTGASLSMHNAFQVLQLAERYDFRIIEDDVSRDLLPDLGPLLAALAPPGRVVYLSGFSKSITPSMRVGYMIGDARFVREFAEAKMALALTTPALMERTVYQVLRQGRYHAHLARIQARLRQAHDEVCALMDEHGLEIHARPGAGLFLWARLPDPWRTGGALQLAEMALADGIWLAPGSYFDPGQADTGWLRFNVAYSRHPALWKFISKTVQAGMLPGSKQRSLLD</sequence>
<comment type="similarity">
    <text evidence="1">In the C-terminal section; belongs to the class-I pyridoxal-phosphate-dependent aminotransferase family.</text>
</comment>
<keyword evidence="8" id="KW-0032">Aminotransferase</keyword>
<dbReference type="SUPFAM" id="SSF46785">
    <property type="entry name" value="Winged helix' DNA-binding domain"/>
    <property type="match status" value="1"/>
</dbReference>
<feature type="compositionally biased region" description="Low complexity" evidence="6">
    <location>
        <begin position="113"/>
        <end position="125"/>
    </location>
</feature>
<dbReference type="InterPro" id="IPR036388">
    <property type="entry name" value="WH-like_DNA-bd_sf"/>
</dbReference>
<evidence type="ECO:0000313" key="8">
    <source>
        <dbReference type="EMBL" id="NYT35743.1"/>
    </source>
</evidence>
<dbReference type="EMBL" id="JACCEW010000001">
    <property type="protein sequence ID" value="NYT35743.1"/>
    <property type="molecule type" value="Genomic_DNA"/>
</dbReference>
<gene>
    <name evidence="8" type="ORF">H0A68_02575</name>
</gene>
<dbReference type="OrthoDB" id="9804020at2"/>
<protein>
    <submittedName>
        <fullName evidence="8">PLP-dependent aminotransferase family protein</fullName>
    </submittedName>
</protein>
<dbReference type="InterPro" id="IPR000524">
    <property type="entry name" value="Tscrpt_reg_HTH_GntR"/>
</dbReference>
<keyword evidence="9" id="KW-1185">Reference proteome</keyword>
<dbReference type="PANTHER" id="PTHR46577">
    <property type="entry name" value="HTH-TYPE TRANSCRIPTIONAL REGULATORY PROTEIN GABR"/>
    <property type="match status" value="1"/>
</dbReference>
<dbReference type="InterPro" id="IPR004839">
    <property type="entry name" value="Aminotransferase_I/II_large"/>
</dbReference>
<name>A0A853F6M6_9BURK</name>
<keyword evidence="2" id="KW-0663">Pyridoxal phosphate</keyword>
<dbReference type="GO" id="GO:0003700">
    <property type="term" value="F:DNA-binding transcription factor activity"/>
    <property type="evidence" value="ECO:0007669"/>
    <property type="project" value="InterPro"/>
</dbReference>
<dbReference type="RefSeq" id="WP_129967704.1">
    <property type="nucleotide sequence ID" value="NZ_JACCEW010000001.1"/>
</dbReference>
<evidence type="ECO:0000256" key="3">
    <source>
        <dbReference type="ARBA" id="ARBA00023015"/>
    </source>
</evidence>
<dbReference type="Pfam" id="PF00392">
    <property type="entry name" value="GntR"/>
    <property type="match status" value="1"/>
</dbReference>
<dbReference type="Pfam" id="PF00155">
    <property type="entry name" value="Aminotran_1_2"/>
    <property type="match status" value="1"/>
</dbReference>
<evidence type="ECO:0000313" key="9">
    <source>
        <dbReference type="Proteomes" id="UP000580517"/>
    </source>
</evidence>
<keyword evidence="8" id="KW-0808">Transferase</keyword>
<dbReference type="CDD" id="cd00609">
    <property type="entry name" value="AAT_like"/>
    <property type="match status" value="1"/>
</dbReference>
<reference evidence="8 9" key="1">
    <citation type="submission" date="2020-07" db="EMBL/GenBank/DDBJ databases">
        <title>Taxonomic revisions and descriptions of new bacterial species based on genomic comparisons in the high-G+C-content subgroup of the family Alcaligenaceae.</title>
        <authorList>
            <person name="Szabo A."/>
            <person name="Felfoldi T."/>
        </authorList>
    </citation>
    <scope>NUCLEOTIDE SEQUENCE [LARGE SCALE GENOMIC DNA]</scope>
    <source>
        <strain evidence="8 9">DSM 25264</strain>
    </source>
</reference>
<dbReference type="Gene3D" id="1.10.10.10">
    <property type="entry name" value="Winged helix-like DNA-binding domain superfamily/Winged helix DNA-binding domain"/>
    <property type="match status" value="1"/>
</dbReference>
<accession>A0A853F6M6</accession>
<dbReference type="SMART" id="SM00345">
    <property type="entry name" value="HTH_GNTR"/>
    <property type="match status" value="1"/>
</dbReference>
<dbReference type="GO" id="GO:0030170">
    <property type="term" value="F:pyridoxal phosphate binding"/>
    <property type="evidence" value="ECO:0007669"/>
    <property type="project" value="InterPro"/>
</dbReference>
<feature type="domain" description="HTH gntR-type" evidence="7">
    <location>
        <begin position="14"/>
        <end position="82"/>
    </location>
</feature>
<keyword evidence="5" id="KW-0804">Transcription</keyword>
<proteinExistence type="inferred from homology"/>
<keyword evidence="3" id="KW-0805">Transcription regulation</keyword>
<evidence type="ECO:0000259" key="7">
    <source>
        <dbReference type="PROSITE" id="PS50949"/>
    </source>
</evidence>
<organism evidence="8 9">
    <name type="scientific">Allopusillimonas soli</name>
    <dbReference type="NCBI Taxonomy" id="659016"/>
    <lineage>
        <taxon>Bacteria</taxon>
        <taxon>Pseudomonadati</taxon>
        <taxon>Pseudomonadota</taxon>
        <taxon>Betaproteobacteria</taxon>
        <taxon>Burkholderiales</taxon>
        <taxon>Alcaligenaceae</taxon>
        <taxon>Allopusillimonas</taxon>
    </lineage>
</organism>
<dbReference type="Proteomes" id="UP000580517">
    <property type="component" value="Unassembled WGS sequence"/>
</dbReference>
<evidence type="ECO:0000256" key="1">
    <source>
        <dbReference type="ARBA" id="ARBA00005384"/>
    </source>
</evidence>
<dbReference type="SUPFAM" id="SSF53383">
    <property type="entry name" value="PLP-dependent transferases"/>
    <property type="match status" value="1"/>
</dbReference>
<dbReference type="InterPro" id="IPR015424">
    <property type="entry name" value="PyrdxlP-dep_Trfase"/>
</dbReference>
<dbReference type="Gene3D" id="3.40.640.10">
    <property type="entry name" value="Type I PLP-dependent aspartate aminotransferase-like (Major domain)"/>
    <property type="match status" value="1"/>
</dbReference>
<dbReference type="PANTHER" id="PTHR46577:SF2">
    <property type="entry name" value="TRANSCRIPTIONAL REGULATORY PROTEIN"/>
    <property type="match status" value="1"/>
</dbReference>
<evidence type="ECO:0000256" key="5">
    <source>
        <dbReference type="ARBA" id="ARBA00023163"/>
    </source>
</evidence>
<dbReference type="GO" id="GO:0008483">
    <property type="term" value="F:transaminase activity"/>
    <property type="evidence" value="ECO:0007669"/>
    <property type="project" value="UniProtKB-KW"/>
</dbReference>
<keyword evidence="4" id="KW-0238">DNA-binding</keyword>
<dbReference type="InterPro" id="IPR015421">
    <property type="entry name" value="PyrdxlP-dep_Trfase_major"/>
</dbReference>
<evidence type="ECO:0000256" key="2">
    <source>
        <dbReference type="ARBA" id="ARBA00022898"/>
    </source>
</evidence>
<dbReference type="CDD" id="cd07377">
    <property type="entry name" value="WHTH_GntR"/>
    <property type="match status" value="1"/>
</dbReference>
<feature type="region of interest" description="Disordered" evidence="6">
    <location>
        <begin position="96"/>
        <end position="125"/>
    </location>
</feature>
<dbReference type="AlphaFoldDB" id="A0A853F6M6"/>
<dbReference type="PROSITE" id="PS50949">
    <property type="entry name" value="HTH_GNTR"/>
    <property type="match status" value="1"/>
</dbReference>
<evidence type="ECO:0000256" key="4">
    <source>
        <dbReference type="ARBA" id="ARBA00023125"/>
    </source>
</evidence>
<dbReference type="GO" id="GO:0003677">
    <property type="term" value="F:DNA binding"/>
    <property type="evidence" value="ECO:0007669"/>
    <property type="project" value="UniProtKB-KW"/>
</dbReference>
<dbReference type="InterPro" id="IPR036390">
    <property type="entry name" value="WH_DNA-bd_sf"/>
</dbReference>